<gene>
    <name evidence="7" type="primary">25497442</name>
    <name evidence="5" type="ordered locus">MTR_7g007440</name>
    <name evidence="6" type="ORF">MtrunA17_Chr6g0470291</name>
</gene>
<evidence type="ECO:0000313" key="7">
    <source>
        <dbReference type="EnsemblPlants" id="KEH21557"/>
    </source>
</evidence>
<dbReference type="InterPro" id="IPR036312">
    <property type="entry name" value="Bifun_inhib/LTP/seed_sf"/>
</dbReference>
<dbReference type="Pfam" id="PF00234">
    <property type="entry name" value="Tryp_alpha_amyl"/>
    <property type="match status" value="1"/>
</dbReference>
<sequence length="98" mass="10663">MKKHFSYGIVYAIVVVAIVFLGEETYMAKALTCTPVEFSPCLGSITTSSPPTSACCQKLREQRPCLCGYLKNPSLKKYIYSPGARRVASSCGVPFPTC</sequence>
<dbReference type="SUPFAM" id="SSF47699">
    <property type="entry name" value="Bifunctional inhibitor/lipid-transfer protein/seed storage 2S albumin"/>
    <property type="match status" value="1"/>
</dbReference>
<dbReference type="GO" id="GO:0006869">
    <property type="term" value="P:lipid transport"/>
    <property type="evidence" value="ECO:0007669"/>
    <property type="project" value="InterPro"/>
</dbReference>
<dbReference type="AlphaFoldDB" id="A0A072TVT5"/>
<evidence type="ECO:0000313" key="9">
    <source>
        <dbReference type="Proteomes" id="UP000265566"/>
    </source>
</evidence>
<keyword evidence="2" id="KW-0446">Lipid-binding</keyword>
<accession>A0A072TVT5</accession>
<dbReference type="PANTHER" id="PTHR33214">
    <property type="entry name" value="BIFUNCTIONAL INHIBITOR/LIPID-TRANSFER PROTEIN/SEED STORAGE 2S ALBUMIN SUPERFAMILY PROTEIN"/>
    <property type="match status" value="1"/>
</dbReference>
<dbReference type="InterPro" id="IPR016140">
    <property type="entry name" value="Bifunc_inhib/LTP/seed_store"/>
</dbReference>
<keyword evidence="3" id="KW-0472">Membrane</keyword>
<reference evidence="6" key="5">
    <citation type="journal article" date="2018" name="Nat. Plants">
        <title>Whole-genome landscape of Medicago truncatula symbiotic genes.</title>
        <authorList>
            <person name="Pecrix Y."/>
            <person name="Gamas P."/>
            <person name="Carrere S."/>
        </authorList>
    </citation>
    <scope>NUCLEOTIDE SEQUENCE</scope>
    <source>
        <tissue evidence="6">Leaves</tissue>
    </source>
</reference>
<dbReference type="HOGENOM" id="CLU_158223_2_0_1"/>
<reference evidence="7" key="3">
    <citation type="submission" date="2015-04" db="UniProtKB">
        <authorList>
            <consortium name="EnsemblPlants"/>
        </authorList>
    </citation>
    <scope>IDENTIFICATION</scope>
    <source>
        <strain evidence="7">cv. Jemalong A17</strain>
    </source>
</reference>
<keyword evidence="3" id="KW-0812">Transmembrane</keyword>
<feature type="transmembrane region" description="Helical" evidence="3">
    <location>
        <begin position="6"/>
        <end position="22"/>
    </location>
</feature>
<feature type="domain" description="Bifunctional inhibitor/plant lipid transfer protein/seed storage helical" evidence="4">
    <location>
        <begin position="33"/>
        <end position="98"/>
    </location>
</feature>
<evidence type="ECO:0000313" key="8">
    <source>
        <dbReference type="Proteomes" id="UP000002051"/>
    </source>
</evidence>
<protein>
    <submittedName>
        <fullName evidence="5">Nodule Cysteine-Rich (NCR) secreted peptide</fullName>
    </submittedName>
    <submittedName>
        <fullName evidence="6">Putative bifunctional inhibitor/plant lipid transfer protein/seed storage helical</fullName>
    </submittedName>
</protein>
<dbReference type="Gene3D" id="1.10.110.10">
    <property type="entry name" value="Plant lipid-transfer and hydrophobic proteins"/>
    <property type="match status" value="1"/>
</dbReference>
<evidence type="ECO:0000313" key="5">
    <source>
        <dbReference type="EMBL" id="KEH21557.1"/>
    </source>
</evidence>
<dbReference type="EMBL" id="PSQE01000006">
    <property type="protein sequence ID" value="RHN51584.1"/>
    <property type="molecule type" value="Genomic_DNA"/>
</dbReference>
<dbReference type="CDD" id="cd01959">
    <property type="entry name" value="nsLTP2"/>
    <property type="match status" value="1"/>
</dbReference>
<name>A0A072TVT5_MEDTR</name>
<dbReference type="InterPro" id="IPR033872">
    <property type="entry name" value="nsLTP2"/>
</dbReference>
<evidence type="ECO:0000313" key="6">
    <source>
        <dbReference type="EMBL" id="RHN51584.1"/>
    </source>
</evidence>
<reference evidence="9" key="4">
    <citation type="journal article" date="2018" name="Nat. Plants">
        <title>Whole-genome landscape of Medicago truncatula symbiotic genes.</title>
        <authorList>
            <person name="Pecrix Y."/>
            <person name="Staton S.E."/>
            <person name="Sallet E."/>
            <person name="Lelandais-Briere C."/>
            <person name="Moreau S."/>
            <person name="Carrere S."/>
            <person name="Blein T."/>
            <person name="Jardinaud M.F."/>
            <person name="Latrasse D."/>
            <person name="Zouine M."/>
            <person name="Zahm M."/>
            <person name="Kreplak J."/>
            <person name="Mayjonade B."/>
            <person name="Satge C."/>
            <person name="Perez M."/>
            <person name="Cauet S."/>
            <person name="Marande W."/>
            <person name="Chantry-Darmon C."/>
            <person name="Lopez-Roques C."/>
            <person name="Bouchez O."/>
            <person name="Berard A."/>
            <person name="Debelle F."/>
            <person name="Munos S."/>
            <person name="Bendahmane A."/>
            <person name="Berges H."/>
            <person name="Niebel A."/>
            <person name="Buitink J."/>
            <person name="Frugier F."/>
            <person name="Benhamed M."/>
            <person name="Crespi M."/>
            <person name="Gouzy J."/>
            <person name="Gamas P."/>
        </authorList>
    </citation>
    <scope>NUCLEOTIDE SEQUENCE [LARGE SCALE GENOMIC DNA]</scope>
    <source>
        <strain evidence="9">cv. Jemalong A17</strain>
    </source>
</reference>
<dbReference type="OrthoDB" id="665742at2759"/>
<dbReference type="GO" id="GO:0008289">
    <property type="term" value="F:lipid binding"/>
    <property type="evidence" value="ECO:0007669"/>
    <property type="project" value="UniProtKB-KW"/>
</dbReference>
<keyword evidence="8" id="KW-1185">Reference proteome</keyword>
<evidence type="ECO:0000256" key="2">
    <source>
        <dbReference type="ARBA" id="ARBA00023121"/>
    </source>
</evidence>
<proteinExistence type="predicted"/>
<dbReference type="Gramene" id="rna36049">
    <property type="protein sequence ID" value="RHN51584.1"/>
    <property type="gene ID" value="gene36049"/>
</dbReference>
<reference evidence="5 8" key="2">
    <citation type="journal article" date="2014" name="BMC Genomics">
        <title>An improved genome release (version Mt4.0) for the model legume Medicago truncatula.</title>
        <authorList>
            <person name="Tang H."/>
            <person name="Krishnakumar V."/>
            <person name="Bidwell S."/>
            <person name="Rosen B."/>
            <person name="Chan A."/>
            <person name="Zhou S."/>
            <person name="Gentzbittel L."/>
            <person name="Childs K.L."/>
            <person name="Yandell M."/>
            <person name="Gundlach H."/>
            <person name="Mayer K.F."/>
            <person name="Schwartz D.C."/>
            <person name="Town C.D."/>
        </authorList>
    </citation>
    <scope>GENOME REANNOTATION</scope>
    <source>
        <strain evidence="5">A17</strain>
        <strain evidence="7 8">cv. Jemalong A17</strain>
    </source>
</reference>
<evidence type="ECO:0000256" key="3">
    <source>
        <dbReference type="SAM" id="Phobius"/>
    </source>
</evidence>
<dbReference type="Proteomes" id="UP000265566">
    <property type="component" value="Chromosome 6"/>
</dbReference>
<dbReference type="SMART" id="SM00499">
    <property type="entry name" value="AAI"/>
    <property type="match status" value="1"/>
</dbReference>
<dbReference type="STRING" id="3880.A0A072TVT5"/>
<evidence type="ECO:0000256" key="1">
    <source>
        <dbReference type="ARBA" id="ARBA00022448"/>
    </source>
</evidence>
<keyword evidence="3" id="KW-1133">Transmembrane helix</keyword>
<evidence type="ECO:0000259" key="4">
    <source>
        <dbReference type="SMART" id="SM00499"/>
    </source>
</evidence>
<dbReference type="Proteomes" id="UP000002051">
    <property type="component" value="Unassembled WGS sequence"/>
</dbReference>
<dbReference type="PANTHER" id="PTHR33214:SF44">
    <property type="entry name" value="NON-SPECIFIC LIPID TRANSFER PROTEIN GPI-ANCHORED 33"/>
    <property type="match status" value="1"/>
</dbReference>
<organism evidence="5 8">
    <name type="scientific">Medicago truncatula</name>
    <name type="common">Barrel medic</name>
    <name type="synonym">Medicago tribuloides</name>
    <dbReference type="NCBI Taxonomy" id="3880"/>
    <lineage>
        <taxon>Eukaryota</taxon>
        <taxon>Viridiplantae</taxon>
        <taxon>Streptophyta</taxon>
        <taxon>Embryophyta</taxon>
        <taxon>Tracheophyta</taxon>
        <taxon>Spermatophyta</taxon>
        <taxon>Magnoliopsida</taxon>
        <taxon>eudicotyledons</taxon>
        <taxon>Gunneridae</taxon>
        <taxon>Pentapetalae</taxon>
        <taxon>rosids</taxon>
        <taxon>fabids</taxon>
        <taxon>Fabales</taxon>
        <taxon>Fabaceae</taxon>
        <taxon>Papilionoideae</taxon>
        <taxon>50 kb inversion clade</taxon>
        <taxon>NPAAA clade</taxon>
        <taxon>Hologalegina</taxon>
        <taxon>IRL clade</taxon>
        <taxon>Trifolieae</taxon>
        <taxon>Medicago</taxon>
    </lineage>
</organism>
<reference evidence="5 8" key="1">
    <citation type="journal article" date="2011" name="Nature">
        <title>The Medicago genome provides insight into the evolution of rhizobial symbioses.</title>
        <authorList>
            <person name="Young N.D."/>
            <person name="Debelle F."/>
            <person name="Oldroyd G.E."/>
            <person name="Geurts R."/>
            <person name="Cannon S.B."/>
            <person name="Udvardi M.K."/>
            <person name="Benedito V.A."/>
            <person name="Mayer K.F."/>
            <person name="Gouzy J."/>
            <person name="Schoof H."/>
            <person name="Van de Peer Y."/>
            <person name="Proost S."/>
            <person name="Cook D.R."/>
            <person name="Meyers B.C."/>
            <person name="Spannagl M."/>
            <person name="Cheung F."/>
            <person name="De Mita S."/>
            <person name="Krishnakumar V."/>
            <person name="Gundlach H."/>
            <person name="Zhou S."/>
            <person name="Mudge J."/>
            <person name="Bharti A.K."/>
            <person name="Murray J.D."/>
            <person name="Naoumkina M.A."/>
            <person name="Rosen B."/>
            <person name="Silverstein K.A."/>
            <person name="Tang H."/>
            <person name="Rombauts S."/>
            <person name="Zhao P.X."/>
            <person name="Zhou P."/>
            <person name="Barbe V."/>
            <person name="Bardou P."/>
            <person name="Bechner M."/>
            <person name="Bellec A."/>
            <person name="Berger A."/>
            <person name="Berges H."/>
            <person name="Bidwell S."/>
            <person name="Bisseling T."/>
            <person name="Choisne N."/>
            <person name="Couloux A."/>
            <person name="Denny R."/>
            <person name="Deshpande S."/>
            <person name="Dai X."/>
            <person name="Doyle J.J."/>
            <person name="Dudez A.M."/>
            <person name="Farmer A.D."/>
            <person name="Fouteau S."/>
            <person name="Franken C."/>
            <person name="Gibelin C."/>
            <person name="Gish J."/>
            <person name="Goldstein S."/>
            <person name="Gonzalez A.J."/>
            <person name="Green P.J."/>
            <person name="Hallab A."/>
            <person name="Hartog M."/>
            <person name="Hua A."/>
            <person name="Humphray S.J."/>
            <person name="Jeong D.H."/>
            <person name="Jing Y."/>
            <person name="Jocker A."/>
            <person name="Kenton S.M."/>
            <person name="Kim D.J."/>
            <person name="Klee K."/>
            <person name="Lai H."/>
            <person name="Lang C."/>
            <person name="Lin S."/>
            <person name="Macmil S.L."/>
            <person name="Magdelenat G."/>
            <person name="Matthews L."/>
            <person name="McCorrison J."/>
            <person name="Monaghan E.L."/>
            <person name="Mun J.H."/>
            <person name="Najar F.Z."/>
            <person name="Nicholson C."/>
            <person name="Noirot C."/>
            <person name="O'Bleness M."/>
            <person name="Paule C.R."/>
            <person name="Poulain J."/>
            <person name="Prion F."/>
            <person name="Qin B."/>
            <person name="Qu C."/>
            <person name="Retzel E.F."/>
            <person name="Riddle C."/>
            <person name="Sallet E."/>
            <person name="Samain S."/>
            <person name="Samson N."/>
            <person name="Sanders I."/>
            <person name="Saurat O."/>
            <person name="Scarpelli C."/>
            <person name="Schiex T."/>
            <person name="Segurens B."/>
            <person name="Severin A.J."/>
            <person name="Sherrier D.J."/>
            <person name="Shi R."/>
            <person name="Sims S."/>
            <person name="Singer S.R."/>
            <person name="Sinharoy S."/>
            <person name="Sterck L."/>
            <person name="Viollet A."/>
            <person name="Wang B.B."/>
            <person name="Wang K."/>
            <person name="Wang M."/>
            <person name="Wang X."/>
            <person name="Warfsmann J."/>
            <person name="Weissenbach J."/>
            <person name="White D.D."/>
            <person name="White J.D."/>
            <person name="Wiley G.B."/>
            <person name="Wincker P."/>
            <person name="Xing Y."/>
            <person name="Yang L."/>
            <person name="Yao Z."/>
            <person name="Ying F."/>
            <person name="Zhai J."/>
            <person name="Zhou L."/>
            <person name="Zuber A."/>
            <person name="Denarie J."/>
            <person name="Dixon R.A."/>
            <person name="May G.D."/>
            <person name="Schwartz D.C."/>
            <person name="Rogers J."/>
            <person name="Quetier F."/>
            <person name="Town C.D."/>
            <person name="Roe B.A."/>
        </authorList>
    </citation>
    <scope>NUCLEOTIDE SEQUENCE [LARGE SCALE GENOMIC DNA]</scope>
    <source>
        <strain evidence="5">A17</strain>
        <strain evidence="7 8">cv. Jemalong A17</strain>
    </source>
</reference>
<keyword evidence="1" id="KW-0813">Transport</keyword>
<dbReference type="EnsemblPlants" id="KEH21557">
    <property type="protein sequence ID" value="KEH21557"/>
    <property type="gene ID" value="MTR_7g007440"/>
</dbReference>
<dbReference type="EMBL" id="CM001223">
    <property type="protein sequence ID" value="KEH21557.1"/>
    <property type="molecule type" value="Genomic_DNA"/>
</dbReference>
<dbReference type="KEGG" id="mtr:25497442"/>